<comment type="caution">
    <text evidence="1">The sequence shown here is derived from an EMBL/GenBank/DDBJ whole genome shotgun (WGS) entry which is preliminary data.</text>
</comment>
<protein>
    <submittedName>
        <fullName evidence="1">Uncharacterized protein</fullName>
    </submittedName>
</protein>
<dbReference type="RefSeq" id="WP_060766461.1">
    <property type="nucleotide sequence ID" value="NZ_LCYC01000103.1"/>
</dbReference>
<dbReference type="EMBL" id="LCYC01000103">
    <property type="protein sequence ID" value="KWV66755.1"/>
    <property type="molecule type" value="Genomic_DNA"/>
</dbReference>
<evidence type="ECO:0000313" key="2">
    <source>
        <dbReference type="Proteomes" id="UP000063434"/>
    </source>
</evidence>
<dbReference type="PATRIC" id="fig|294.195.peg.6933"/>
<sequence length="64" mass="7182">MKQVLNPFNVSDRIAAHKKMACAALFADSSASTRLNRYRHHMQRVRSLELLAELVCVLRTGGAK</sequence>
<dbReference type="AlphaFoldDB" id="A0A109KCH1"/>
<evidence type="ECO:0000313" key="1">
    <source>
        <dbReference type="EMBL" id="KWV66755.1"/>
    </source>
</evidence>
<dbReference type="Proteomes" id="UP000063434">
    <property type="component" value="Unassembled WGS sequence"/>
</dbReference>
<name>A0A109KCH1_PSEFL</name>
<proteinExistence type="predicted"/>
<gene>
    <name evidence="1" type="ORF">PFL603g_06520</name>
</gene>
<reference evidence="1 2" key="1">
    <citation type="submission" date="2015-05" db="EMBL/GenBank/DDBJ databases">
        <title>A genomic and transcriptomic approach to investigate the blue pigment phenotype in Pseudomonas fluorescens.</title>
        <authorList>
            <person name="Andreani N.A."/>
            <person name="Cardazzo B."/>
        </authorList>
    </citation>
    <scope>NUCLEOTIDE SEQUENCE [LARGE SCALE GENOMIC DNA]</scope>
    <source>
        <strain evidence="1 2">Ps_40</strain>
    </source>
</reference>
<organism evidence="1 2">
    <name type="scientific">Pseudomonas fluorescens</name>
    <dbReference type="NCBI Taxonomy" id="294"/>
    <lineage>
        <taxon>Bacteria</taxon>
        <taxon>Pseudomonadati</taxon>
        <taxon>Pseudomonadota</taxon>
        <taxon>Gammaproteobacteria</taxon>
        <taxon>Pseudomonadales</taxon>
        <taxon>Pseudomonadaceae</taxon>
        <taxon>Pseudomonas</taxon>
    </lineage>
</organism>
<accession>A0A109KCH1</accession>